<evidence type="ECO:0000256" key="2">
    <source>
        <dbReference type="SAM" id="Phobius"/>
    </source>
</evidence>
<gene>
    <name evidence="3" type="ORF">N7450_009849</name>
</gene>
<organism evidence="3 4">
    <name type="scientific">Penicillium hetheringtonii</name>
    <dbReference type="NCBI Taxonomy" id="911720"/>
    <lineage>
        <taxon>Eukaryota</taxon>
        <taxon>Fungi</taxon>
        <taxon>Dikarya</taxon>
        <taxon>Ascomycota</taxon>
        <taxon>Pezizomycotina</taxon>
        <taxon>Eurotiomycetes</taxon>
        <taxon>Eurotiomycetidae</taxon>
        <taxon>Eurotiales</taxon>
        <taxon>Aspergillaceae</taxon>
        <taxon>Penicillium</taxon>
    </lineage>
</organism>
<evidence type="ECO:0000313" key="4">
    <source>
        <dbReference type="Proteomes" id="UP001216150"/>
    </source>
</evidence>
<feature type="region of interest" description="Disordered" evidence="1">
    <location>
        <begin position="156"/>
        <end position="204"/>
    </location>
</feature>
<sequence>MSSIPFNADPDAGPDKNHRSATNTHNRSKIFAIGACLTSAITTIVGGALIGIYFRKAVNNCEDARKRLGDDNFDNVKNEDCVGPSGLFWSAVVCLIIAFISGIGFVFFMLLHCARRGRRNVPPFLYQAAPNYNTGYTQPQPYDPYAAQSCGYPLQPTRGNSQPDVQPPSYFAPQHGTAQTAPEYEHTQCGSSPHPQLEGNRGGDLPNDSIDCIFRYEARWAMTFDNNGKRGK</sequence>
<feature type="transmembrane region" description="Helical" evidence="2">
    <location>
        <begin position="87"/>
        <end position="111"/>
    </location>
</feature>
<protein>
    <submittedName>
        <fullName evidence="3">Uncharacterized protein</fullName>
    </submittedName>
</protein>
<evidence type="ECO:0000313" key="3">
    <source>
        <dbReference type="EMBL" id="KAJ5572865.1"/>
    </source>
</evidence>
<evidence type="ECO:0000256" key="1">
    <source>
        <dbReference type="SAM" id="MobiDB-lite"/>
    </source>
</evidence>
<keyword evidence="2" id="KW-0472">Membrane</keyword>
<dbReference type="EMBL" id="JAQJAC010000009">
    <property type="protein sequence ID" value="KAJ5572865.1"/>
    <property type="molecule type" value="Genomic_DNA"/>
</dbReference>
<comment type="caution">
    <text evidence="3">The sequence shown here is derived from an EMBL/GenBank/DDBJ whole genome shotgun (WGS) entry which is preliminary data.</text>
</comment>
<accession>A0AAD6DDV9</accession>
<feature type="transmembrane region" description="Helical" evidence="2">
    <location>
        <begin position="30"/>
        <end position="54"/>
    </location>
</feature>
<dbReference type="AlphaFoldDB" id="A0AAD6DDV9"/>
<reference evidence="3 4" key="1">
    <citation type="journal article" date="2023" name="IMA Fungus">
        <title>Comparative genomic study of the Penicillium genus elucidates a diverse pangenome and 15 lateral gene transfer events.</title>
        <authorList>
            <person name="Petersen C."/>
            <person name="Sorensen T."/>
            <person name="Nielsen M.R."/>
            <person name="Sondergaard T.E."/>
            <person name="Sorensen J.L."/>
            <person name="Fitzpatrick D.A."/>
            <person name="Frisvad J.C."/>
            <person name="Nielsen K.L."/>
        </authorList>
    </citation>
    <scope>NUCLEOTIDE SEQUENCE [LARGE SCALE GENOMIC DNA]</scope>
    <source>
        <strain evidence="3 4">IBT 29057</strain>
    </source>
</reference>
<keyword evidence="2" id="KW-0812">Transmembrane</keyword>
<feature type="region of interest" description="Disordered" evidence="1">
    <location>
        <begin position="1"/>
        <end position="22"/>
    </location>
</feature>
<proteinExistence type="predicted"/>
<keyword evidence="4" id="KW-1185">Reference proteome</keyword>
<dbReference type="Proteomes" id="UP001216150">
    <property type="component" value="Unassembled WGS sequence"/>
</dbReference>
<keyword evidence="2" id="KW-1133">Transmembrane helix</keyword>
<name>A0AAD6DDV9_9EURO</name>